<sequence>MRAAYNKDHVERYPYFLIREVGKPAKDQRKLLEHFAVDQMISQGVFPPQKVSLVLSNRTAETEFLLNLCDNCQSTEFFHISGGTRCFVDEIIQGMQSNLSSTFVKPTQVGAIDLATLNQKKDTWSFEAADFLRAGKDPFQHFNDIAYRSTGGAKSSLMSRYLGSFRPPDQVHVTNTVERPRRSILPWRTRVASPTNTLANGGSCPTEKAALPIDYSASPSDRSGTHEAMSTELRNTRHKMSSEGTSGVQSRMASMNQARASSGDAGHNGSELNIFELPPVKTLHIGQFAAHEVMDTKTREPMDIHNHPMYPPSIS</sequence>
<evidence type="ECO:0000256" key="1">
    <source>
        <dbReference type="SAM" id="MobiDB-lite"/>
    </source>
</evidence>
<reference evidence="2 3" key="1">
    <citation type="submission" date="2023-08" db="EMBL/GenBank/DDBJ databases">
        <title>Black Yeasts Isolated from many extreme environments.</title>
        <authorList>
            <person name="Coleine C."/>
            <person name="Stajich J.E."/>
            <person name="Selbmann L."/>
        </authorList>
    </citation>
    <scope>NUCLEOTIDE SEQUENCE [LARGE SCALE GENOMIC DNA]</scope>
    <source>
        <strain evidence="2 3">CCFEE 5885</strain>
    </source>
</reference>
<organism evidence="2 3">
    <name type="scientific">Lithohypha guttulata</name>
    <dbReference type="NCBI Taxonomy" id="1690604"/>
    <lineage>
        <taxon>Eukaryota</taxon>
        <taxon>Fungi</taxon>
        <taxon>Dikarya</taxon>
        <taxon>Ascomycota</taxon>
        <taxon>Pezizomycotina</taxon>
        <taxon>Eurotiomycetes</taxon>
        <taxon>Chaetothyriomycetidae</taxon>
        <taxon>Chaetothyriales</taxon>
        <taxon>Trichomeriaceae</taxon>
        <taxon>Lithohypha</taxon>
    </lineage>
</organism>
<accession>A0ABR0JUL6</accession>
<protein>
    <submittedName>
        <fullName evidence="2">Uncharacterized protein</fullName>
    </submittedName>
</protein>
<comment type="caution">
    <text evidence="2">The sequence shown here is derived from an EMBL/GenBank/DDBJ whole genome shotgun (WGS) entry which is preliminary data.</text>
</comment>
<dbReference type="EMBL" id="JAVRRG010000307">
    <property type="protein sequence ID" value="KAK5073355.1"/>
    <property type="molecule type" value="Genomic_DNA"/>
</dbReference>
<name>A0ABR0JUL6_9EURO</name>
<feature type="region of interest" description="Disordered" evidence="1">
    <location>
        <begin position="214"/>
        <end position="248"/>
    </location>
</feature>
<keyword evidence="3" id="KW-1185">Reference proteome</keyword>
<gene>
    <name evidence="2" type="ORF">LTR24_010329</name>
</gene>
<proteinExistence type="predicted"/>
<dbReference type="Proteomes" id="UP001345013">
    <property type="component" value="Unassembled WGS sequence"/>
</dbReference>
<evidence type="ECO:0000313" key="3">
    <source>
        <dbReference type="Proteomes" id="UP001345013"/>
    </source>
</evidence>
<evidence type="ECO:0000313" key="2">
    <source>
        <dbReference type="EMBL" id="KAK5073355.1"/>
    </source>
</evidence>